<dbReference type="PROSITE" id="PS51819">
    <property type="entry name" value="VOC"/>
    <property type="match status" value="1"/>
</dbReference>
<protein>
    <recommendedName>
        <fullName evidence="1">VOC domain-containing protein</fullName>
    </recommendedName>
</protein>
<dbReference type="HOGENOM" id="CLU_2505056_0_0_2"/>
<dbReference type="Pfam" id="PF00903">
    <property type="entry name" value="Glyoxalase"/>
    <property type="match status" value="1"/>
</dbReference>
<dbReference type="SUPFAM" id="SSF54593">
    <property type="entry name" value="Glyoxalase/Bleomycin resistance protein/Dihydroxybiphenyl dioxygenase"/>
    <property type="match status" value="1"/>
</dbReference>
<dbReference type="STRING" id="1237085.Ngar_c02200"/>
<dbReference type="InParanoid" id="K0IEH4"/>
<evidence type="ECO:0000313" key="2">
    <source>
        <dbReference type="EMBL" id="AFU57168.1"/>
    </source>
</evidence>
<evidence type="ECO:0000259" key="1">
    <source>
        <dbReference type="PROSITE" id="PS51819"/>
    </source>
</evidence>
<proteinExistence type="predicted"/>
<dbReference type="InterPro" id="IPR029068">
    <property type="entry name" value="Glyas_Bleomycin-R_OHBP_Dase"/>
</dbReference>
<accession>K0IEH4</accession>
<reference evidence="2 3" key="1">
    <citation type="journal article" date="2012" name="Environ. Microbiol.">
        <title>The genome of the ammonia-oxidizing Candidatus Nitrososphaera gargensis: insights into metabolic versatility and environmental adaptations.</title>
        <authorList>
            <person name="Spang A."/>
            <person name="Poehlein A."/>
            <person name="Offre P."/>
            <person name="Zumbragel S."/>
            <person name="Haider S."/>
            <person name="Rychlik N."/>
            <person name="Nowka B."/>
            <person name="Schmeisser C."/>
            <person name="Lebedeva E.V."/>
            <person name="Rattei T."/>
            <person name="Bohm C."/>
            <person name="Schmid M."/>
            <person name="Galushko A."/>
            <person name="Hatzenpichler R."/>
            <person name="Weinmaier T."/>
            <person name="Daniel R."/>
            <person name="Schleper C."/>
            <person name="Spieck E."/>
            <person name="Streit W."/>
            <person name="Wagner M."/>
        </authorList>
    </citation>
    <scope>NUCLEOTIDE SEQUENCE [LARGE SCALE GENOMIC DNA]</scope>
    <source>
        <strain evidence="3">Ga9.2</strain>
    </source>
</reference>
<dbReference type="Gene3D" id="3.10.180.10">
    <property type="entry name" value="2,3-Dihydroxybiphenyl 1,2-Dioxygenase, domain 1"/>
    <property type="match status" value="1"/>
</dbReference>
<dbReference type="RefSeq" id="WP_015017741.1">
    <property type="nucleotide sequence ID" value="NC_018719.1"/>
</dbReference>
<dbReference type="InterPro" id="IPR004360">
    <property type="entry name" value="Glyas_Fos-R_dOase_dom"/>
</dbReference>
<sequence length="85" mass="9684">MFKSLDFLYVPAPDIESSIQYYTQVLGGELLWKIHAYGVWVACVTLSKAEKPYILLADHIHKNDVMLIYQVENLENAIAQLKSKG</sequence>
<dbReference type="Proteomes" id="UP000008037">
    <property type="component" value="Chromosome"/>
</dbReference>
<dbReference type="EMBL" id="CP002408">
    <property type="protein sequence ID" value="AFU57168.1"/>
    <property type="molecule type" value="Genomic_DNA"/>
</dbReference>
<dbReference type="GeneID" id="13796396"/>
<name>K0IEH4_NITGG</name>
<dbReference type="InterPro" id="IPR037523">
    <property type="entry name" value="VOC_core"/>
</dbReference>
<dbReference type="OrthoDB" id="376004at2157"/>
<evidence type="ECO:0000313" key="3">
    <source>
        <dbReference type="Proteomes" id="UP000008037"/>
    </source>
</evidence>
<organism evidence="2 3">
    <name type="scientific">Nitrososphaera gargensis (strain Ga9.2)</name>
    <dbReference type="NCBI Taxonomy" id="1237085"/>
    <lineage>
        <taxon>Archaea</taxon>
        <taxon>Nitrososphaerota</taxon>
        <taxon>Nitrososphaeria</taxon>
        <taxon>Nitrososphaerales</taxon>
        <taxon>Nitrososphaeraceae</taxon>
        <taxon>Nitrososphaera</taxon>
    </lineage>
</organism>
<dbReference type="AlphaFoldDB" id="K0IEH4"/>
<feature type="domain" description="VOC" evidence="1">
    <location>
        <begin position="4"/>
        <end position="85"/>
    </location>
</feature>
<dbReference type="BioCyc" id="CNIT1237085:G1324-220-MONOMER"/>
<gene>
    <name evidence="2" type="ordered locus">Ngar_c02200</name>
</gene>
<keyword evidence="3" id="KW-1185">Reference proteome</keyword>
<dbReference type="KEGG" id="nga:Ngar_c02200"/>